<dbReference type="InterPro" id="IPR046670">
    <property type="entry name" value="DUF6540"/>
</dbReference>
<organism evidence="1 2">
    <name type="scientific">Aspergillus minisclerotigenes</name>
    <dbReference type="NCBI Taxonomy" id="656917"/>
    <lineage>
        <taxon>Eukaryota</taxon>
        <taxon>Fungi</taxon>
        <taxon>Dikarya</taxon>
        <taxon>Ascomycota</taxon>
        <taxon>Pezizomycotina</taxon>
        <taxon>Eurotiomycetes</taxon>
        <taxon>Eurotiomycetidae</taxon>
        <taxon>Eurotiales</taxon>
        <taxon>Aspergillaceae</taxon>
        <taxon>Aspergillus</taxon>
        <taxon>Aspergillus subgen. Circumdati</taxon>
    </lineage>
</organism>
<dbReference type="AlphaFoldDB" id="A0A5N6JF59"/>
<gene>
    <name evidence="1" type="ORF">BDV30DRAFT_235183</name>
</gene>
<dbReference type="EMBL" id="ML732774">
    <property type="protein sequence ID" value="KAB8276940.1"/>
    <property type="molecule type" value="Genomic_DNA"/>
</dbReference>
<sequence>MPRPIYLVLFSNGPRPAHWSIFILTLNSTGQQGKIIHVTGTTATGFFLEFKRNYDFATEDRKYQIMPLVDVEERYVADTVGDGKMSCDTTARDRLESVATVVKPPGPSREPFGKDARNYQHWLMEYVQTLVDEGFLAECAVDVLVDAPRRF</sequence>
<name>A0A5N6JF59_9EURO</name>
<accession>A0A5N6JF59</accession>
<evidence type="ECO:0000313" key="2">
    <source>
        <dbReference type="Proteomes" id="UP000326289"/>
    </source>
</evidence>
<dbReference type="Pfam" id="PF20174">
    <property type="entry name" value="DUF6540"/>
    <property type="match status" value="1"/>
</dbReference>
<proteinExistence type="predicted"/>
<keyword evidence="2" id="KW-1185">Reference proteome</keyword>
<dbReference type="Proteomes" id="UP000326289">
    <property type="component" value="Unassembled WGS sequence"/>
</dbReference>
<protein>
    <submittedName>
        <fullName evidence="1">Uncharacterized protein</fullName>
    </submittedName>
</protein>
<evidence type="ECO:0000313" key="1">
    <source>
        <dbReference type="EMBL" id="KAB8276940.1"/>
    </source>
</evidence>
<reference evidence="1 2" key="1">
    <citation type="submission" date="2019-04" db="EMBL/GenBank/DDBJ databases">
        <title>Fungal friends and foes A comparative genomics study of 23 Aspergillus species from section Flavi.</title>
        <authorList>
            <consortium name="DOE Joint Genome Institute"/>
            <person name="Kjaerbolling I."/>
            <person name="Vesth T.C."/>
            <person name="Frisvad J.C."/>
            <person name="Nybo J.L."/>
            <person name="Theobald S."/>
            <person name="Kildgaard S."/>
            <person name="Petersen T.I."/>
            <person name="Kuo A."/>
            <person name="Sato A."/>
            <person name="Lyhne E.K."/>
            <person name="Kogle M.E."/>
            <person name="Wiebenga A."/>
            <person name="Kun R.S."/>
            <person name="Lubbers R.J."/>
            <person name="Makela M.R."/>
            <person name="Barry K."/>
            <person name="Chovatia M."/>
            <person name="Clum A."/>
            <person name="Daum C."/>
            <person name="Haridas S."/>
            <person name="He G."/>
            <person name="LaButti K."/>
            <person name="Lipzen A."/>
            <person name="Mondo S."/>
            <person name="Pangilinan J."/>
            <person name="Riley R."/>
            <person name="Salamov A."/>
            <person name="Simmons B.A."/>
            <person name="Magnuson J.K."/>
            <person name="Henrissat B."/>
            <person name="Mortensen U.H."/>
            <person name="Larsen T.O."/>
            <person name="De vries R.P."/>
            <person name="Grigoriev I.V."/>
            <person name="Machida M."/>
            <person name="Baker S.E."/>
            <person name="Andersen M.R."/>
        </authorList>
    </citation>
    <scope>NUCLEOTIDE SEQUENCE [LARGE SCALE GENOMIC DNA]</scope>
    <source>
        <strain evidence="1 2">CBS 117635</strain>
    </source>
</reference>